<protein>
    <submittedName>
        <fullName evidence="2">Uncharacterized protein</fullName>
    </submittedName>
</protein>
<evidence type="ECO:0000256" key="1">
    <source>
        <dbReference type="SAM" id="MobiDB-lite"/>
    </source>
</evidence>
<reference evidence="2" key="1">
    <citation type="submission" date="2013-07" db="EMBL/GenBank/DDBJ databases">
        <title>The genome of Eucalyptus grandis.</title>
        <authorList>
            <person name="Schmutz J."/>
            <person name="Hayes R."/>
            <person name="Myburg A."/>
            <person name="Tuskan G."/>
            <person name="Grattapaglia D."/>
            <person name="Rokhsar D.S."/>
        </authorList>
    </citation>
    <scope>NUCLEOTIDE SEQUENCE</scope>
    <source>
        <tissue evidence="2">Leaf extractions</tissue>
    </source>
</reference>
<feature type="region of interest" description="Disordered" evidence="1">
    <location>
        <begin position="16"/>
        <end position="36"/>
    </location>
</feature>
<sequence>MPLENFHRIVQGALPSRLDGTKDCPSGSSDKTRSCMNPKKNKGVVYFFPSFLGRLMCRLLSDKSSKEDTLLSTTENPPFFLH</sequence>
<gene>
    <name evidence="2" type="ORF">EUGRSUZ_J02885</name>
</gene>
<organism evidence="2">
    <name type="scientific">Eucalyptus grandis</name>
    <name type="common">Flooded gum</name>
    <dbReference type="NCBI Taxonomy" id="71139"/>
    <lineage>
        <taxon>Eukaryota</taxon>
        <taxon>Viridiplantae</taxon>
        <taxon>Streptophyta</taxon>
        <taxon>Embryophyta</taxon>
        <taxon>Tracheophyta</taxon>
        <taxon>Spermatophyta</taxon>
        <taxon>Magnoliopsida</taxon>
        <taxon>eudicotyledons</taxon>
        <taxon>Gunneridae</taxon>
        <taxon>Pentapetalae</taxon>
        <taxon>rosids</taxon>
        <taxon>malvids</taxon>
        <taxon>Myrtales</taxon>
        <taxon>Myrtaceae</taxon>
        <taxon>Myrtoideae</taxon>
        <taxon>Eucalypteae</taxon>
        <taxon>Eucalyptus</taxon>
    </lineage>
</organism>
<dbReference type="Gramene" id="KCW53618">
    <property type="protein sequence ID" value="KCW53618"/>
    <property type="gene ID" value="EUGRSUZ_J02885"/>
</dbReference>
<accession>A0A059AIE8</accession>
<evidence type="ECO:0000313" key="2">
    <source>
        <dbReference type="EMBL" id="KCW53618.1"/>
    </source>
</evidence>
<proteinExistence type="predicted"/>
<dbReference type="EMBL" id="KK198762">
    <property type="protein sequence ID" value="KCW53618.1"/>
    <property type="molecule type" value="Genomic_DNA"/>
</dbReference>
<dbReference type="AlphaFoldDB" id="A0A059AIE8"/>
<name>A0A059AIE8_EUCGR</name>
<dbReference type="InParanoid" id="A0A059AIE8"/>